<evidence type="ECO:0000256" key="5">
    <source>
        <dbReference type="ARBA" id="ARBA00022603"/>
    </source>
</evidence>
<dbReference type="GO" id="GO:0032259">
    <property type="term" value="P:methylation"/>
    <property type="evidence" value="ECO:0007669"/>
    <property type="project" value="UniProtKB-KW"/>
</dbReference>
<evidence type="ECO:0000256" key="9">
    <source>
        <dbReference type="PIRSR" id="PIRSR016305-1"/>
    </source>
</evidence>
<feature type="binding site" evidence="9">
    <location>
        <position position="217"/>
    </location>
    <ligand>
        <name>S-adenosyl-L-methionine</name>
        <dbReference type="ChEBI" id="CHEBI:59789"/>
    </ligand>
</feature>
<dbReference type="STRING" id="984487.A0A1E4SLC0"/>
<dbReference type="RefSeq" id="XP_020065359.1">
    <property type="nucleotide sequence ID" value="XM_020206700.1"/>
</dbReference>
<evidence type="ECO:0000256" key="3">
    <source>
        <dbReference type="ARBA" id="ARBA00012834"/>
    </source>
</evidence>
<dbReference type="PIRSF" id="PIRSF016305">
    <property type="entry name" value="LCM_mtfrase"/>
    <property type="match status" value="1"/>
</dbReference>
<evidence type="ECO:0000256" key="1">
    <source>
        <dbReference type="ARBA" id="ARBA00000724"/>
    </source>
</evidence>
<accession>A0A1E4SLC0</accession>
<comment type="similarity">
    <text evidence="2 8">Belongs to the methyltransferase superfamily. LCMT family.</text>
</comment>
<evidence type="ECO:0000256" key="2">
    <source>
        <dbReference type="ARBA" id="ARBA00010703"/>
    </source>
</evidence>
<dbReference type="OrthoDB" id="203237at2759"/>
<dbReference type="Proteomes" id="UP000094285">
    <property type="component" value="Unassembled WGS sequence"/>
</dbReference>
<comment type="function">
    <text evidence="8">Methylates the carboxyl group of the C-terminal leucine residue of protein phosphatase 2A catalytic subunits to form alpha-leucine ester residues.</text>
</comment>
<evidence type="ECO:0000313" key="11">
    <source>
        <dbReference type="Proteomes" id="UP000094285"/>
    </source>
</evidence>
<feature type="binding site" evidence="9">
    <location>
        <position position="108"/>
    </location>
    <ligand>
        <name>S-adenosyl-L-methionine</name>
        <dbReference type="ChEBI" id="CHEBI:59789"/>
    </ligand>
</feature>
<organism evidence="10 11">
    <name type="scientific">Suhomyces tanzawaensis NRRL Y-17324</name>
    <dbReference type="NCBI Taxonomy" id="984487"/>
    <lineage>
        <taxon>Eukaryota</taxon>
        <taxon>Fungi</taxon>
        <taxon>Dikarya</taxon>
        <taxon>Ascomycota</taxon>
        <taxon>Saccharomycotina</taxon>
        <taxon>Pichiomycetes</taxon>
        <taxon>Debaryomycetaceae</taxon>
        <taxon>Suhomyces</taxon>
    </lineage>
</organism>
<gene>
    <name evidence="10" type="ORF">CANTADRAFT_21484</name>
</gene>
<keyword evidence="7 8" id="KW-0949">S-adenosyl-L-methionine</keyword>
<name>A0A1E4SLC0_9ASCO</name>
<dbReference type="PANTHER" id="PTHR13600">
    <property type="entry name" value="LEUCINE CARBOXYL METHYLTRANSFERASE"/>
    <property type="match status" value="1"/>
</dbReference>
<feature type="binding site" evidence="9">
    <location>
        <begin position="186"/>
        <end position="187"/>
    </location>
    <ligand>
        <name>S-adenosyl-L-methionine</name>
        <dbReference type="ChEBI" id="CHEBI:59789"/>
    </ligand>
</feature>
<sequence>MLSPLEKIDKAIRATDLDALACRHSANQANYITPQDPFIEPLILSYKSNLQYCSGYTNLSAGRTLRSVFGERKLPLINRGTYLRTKLIDQVTEEFIKQFDVCQILSLGGGSDTRGFRFLEKFERVIYHEIDFPESTKIKKVAILRNEKLKSIVESQGESVDITSKEQFQQLSPNLHTKRYHLQSYDLRKLSSGLTSEDVIPLLKHFDSSLPTLVLSECVLCYASPSENEEIIKFWKHQCRGLVSFLIYEPMSLNDSFGATMTKNLLQRGINLQTFNELPDLNSRLVFLSDICGLSHIKLTNMSDVGGYVIYSSSKKPWIEVSDMKRINKLEFIDEVEEIKLLFEHYCLCYAESSPGDITFEGVNEVRWESDDWS</sequence>
<keyword evidence="5 8" id="KW-0489">Methyltransferase</keyword>
<evidence type="ECO:0000256" key="6">
    <source>
        <dbReference type="ARBA" id="ARBA00022679"/>
    </source>
</evidence>
<keyword evidence="11" id="KW-1185">Reference proteome</keyword>
<dbReference type="EC" id="2.1.1.233" evidence="3 8"/>
<dbReference type="Gene3D" id="3.40.50.150">
    <property type="entry name" value="Vaccinia Virus protein VP39"/>
    <property type="match status" value="1"/>
</dbReference>
<protein>
    <recommendedName>
        <fullName evidence="4 8">Leucine carboxyl methyltransferase 1</fullName>
        <ecNumber evidence="3 8">2.1.1.233</ecNumber>
    </recommendedName>
</protein>
<proteinExistence type="inferred from homology"/>
<dbReference type="GO" id="GO:0018423">
    <property type="term" value="F:protein C-terminal leucine carboxyl O-methyltransferase activity"/>
    <property type="evidence" value="ECO:0007669"/>
    <property type="project" value="UniProtKB-EC"/>
</dbReference>
<dbReference type="InterPro" id="IPR016651">
    <property type="entry name" value="LCMT1"/>
</dbReference>
<dbReference type="GeneID" id="30980837"/>
<dbReference type="InterPro" id="IPR029063">
    <property type="entry name" value="SAM-dependent_MTases_sf"/>
</dbReference>
<evidence type="ECO:0000256" key="4">
    <source>
        <dbReference type="ARBA" id="ARBA00017497"/>
    </source>
</evidence>
<evidence type="ECO:0000313" key="10">
    <source>
        <dbReference type="EMBL" id="ODV80237.1"/>
    </source>
</evidence>
<dbReference type="EMBL" id="KV453911">
    <property type="protein sequence ID" value="ODV80237.1"/>
    <property type="molecule type" value="Genomic_DNA"/>
</dbReference>
<keyword evidence="6 8" id="KW-0808">Transferase</keyword>
<dbReference type="Pfam" id="PF04072">
    <property type="entry name" value="LCM"/>
    <property type="match status" value="1"/>
</dbReference>
<feature type="binding site" evidence="9">
    <location>
        <position position="84"/>
    </location>
    <ligand>
        <name>S-adenosyl-L-methionine</name>
        <dbReference type="ChEBI" id="CHEBI:59789"/>
    </ligand>
</feature>
<reference evidence="11" key="1">
    <citation type="submission" date="2016-05" db="EMBL/GenBank/DDBJ databases">
        <title>Comparative genomics of biotechnologically important yeasts.</title>
        <authorList>
            <consortium name="DOE Joint Genome Institute"/>
            <person name="Riley R."/>
            <person name="Haridas S."/>
            <person name="Wolfe K.H."/>
            <person name="Lopes M.R."/>
            <person name="Hittinger C.T."/>
            <person name="Goker M."/>
            <person name="Salamov A."/>
            <person name="Wisecaver J."/>
            <person name="Long T.M."/>
            <person name="Aerts A.L."/>
            <person name="Barry K."/>
            <person name="Choi C."/>
            <person name="Clum A."/>
            <person name="Coughlan A.Y."/>
            <person name="Deshpande S."/>
            <person name="Douglass A.P."/>
            <person name="Hanson S.J."/>
            <person name="Klenk H.-P."/>
            <person name="Labutti K."/>
            <person name="Lapidus A."/>
            <person name="Lindquist E."/>
            <person name="Lipzen A."/>
            <person name="Meier-Kolthoff J.P."/>
            <person name="Ohm R.A."/>
            <person name="Otillar R.P."/>
            <person name="Pangilinan J."/>
            <person name="Peng Y."/>
            <person name="Rokas A."/>
            <person name="Rosa C.A."/>
            <person name="Scheuner C."/>
            <person name="Sibirny A.A."/>
            <person name="Slot J.C."/>
            <person name="Stielow J.B."/>
            <person name="Sun H."/>
            <person name="Kurtzman C.P."/>
            <person name="Blackwell M."/>
            <person name="Grigoriev I.V."/>
            <person name="Jeffries T.W."/>
        </authorList>
    </citation>
    <scope>NUCLEOTIDE SEQUENCE [LARGE SCALE GENOMIC DNA]</scope>
    <source>
        <strain evidence="11">NRRL Y-17324</strain>
    </source>
</reference>
<comment type="catalytic activity">
    <reaction evidence="1 8">
        <text>[phosphatase 2A protein]-C-terminal L-leucine + S-adenosyl-L-methionine = [phosphatase 2A protein]-C-terminal L-leucine methyl ester + S-adenosyl-L-homocysteine</text>
        <dbReference type="Rhea" id="RHEA:48544"/>
        <dbReference type="Rhea" id="RHEA-COMP:12134"/>
        <dbReference type="Rhea" id="RHEA-COMP:12135"/>
        <dbReference type="ChEBI" id="CHEBI:57856"/>
        <dbReference type="ChEBI" id="CHEBI:59789"/>
        <dbReference type="ChEBI" id="CHEBI:90516"/>
        <dbReference type="ChEBI" id="CHEBI:90517"/>
        <dbReference type="EC" id="2.1.1.233"/>
    </reaction>
</comment>
<evidence type="ECO:0000256" key="8">
    <source>
        <dbReference type="PIRNR" id="PIRNR016305"/>
    </source>
</evidence>
<dbReference type="AlphaFoldDB" id="A0A1E4SLC0"/>
<dbReference type="SUPFAM" id="SSF53335">
    <property type="entry name" value="S-adenosyl-L-methionine-dependent methyltransferases"/>
    <property type="match status" value="1"/>
</dbReference>
<dbReference type="PANTHER" id="PTHR13600:SF21">
    <property type="entry name" value="LEUCINE CARBOXYL METHYLTRANSFERASE 1"/>
    <property type="match status" value="1"/>
</dbReference>
<evidence type="ECO:0000256" key="7">
    <source>
        <dbReference type="ARBA" id="ARBA00022691"/>
    </source>
</evidence>
<dbReference type="InterPro" id="IPR007213">
    <property type="entry name" value="Ppm1/Ppm2/Tcmp"/>
</dbReference>